<dbReference type="Gene3D" id="3.40.50.150">
    <property type="entry name" value="Vaccinia Virus protein VP39"/>
    <property type="match status" value="1"/>
</dbReference>
<accession>A0A5C4Y2U7</accession>
<proteinExistence type="predicted"/>
<organism evidence="2 3">
    <name type="scientific">Deinococcus radiopugnans ATCC 19172</name>
    <dbReference type="NCBI Taxonomy" id="585398"/>
    <lineage>
        <taxon>Bacteria</taxon>
        <taxon>Thermotogati</taxon>
        <taxon>Deinococcota</taxon>
        <taxon>Deinococci</taxon>
        <taxon>Deinococcales</taxon>
        <taxon>Deinococcaceae</taxon>
        <taxon>Deinococcus</taxon>
    </lineage>
</organism>
<name>A0A5C4Y2U7_9DEIO</name>
<dbReference type="CDD" id="cd02440">
    <property type="entry name" value="AdoMet_MTases"/>
    <property type="match status" value="1"/>
</dbReference>
<dbReference type="SUPFAM" id="SSF53335">
    <property type="entry name" value="S-adenosyl-L-methionine-dependent methyltransferases"/>
    <property type="match status" value="1"/>
</dbReference>
<evidence type="ECO:0000313" key="3">
    <source>
        <dbReference type="Proteomes" id="UP000313988"/>
    </source>
</evidence>
<evidence type="ECO:0000313" key="2">
    <source>
        <dbReference type="EMBL" id="TNM69293.1"/>
    </source>
</evidence>
<keyword evidence="2" id="KW-0808">Transferase</keyword>
<dbReference type="RefSeq" id="WP_139404184.1">
    <property type="nucleotide sequence ID" value="NZ_JACHEW010000017.1"/>
</dbReference>
<dbReference type="GO" id="GO:0032259">
    <property type="term" value="P:methylation"/>
    <property type="evidence" value="ECO:0007669"/>
    <property type="project" value="UniProtKB-KW"/>
</dbReference>
<dbReference type="OrthoDB" id="9772751at2"/>
<dbReference type="InterPro" id="IPR013216">
    <property type="entry name" value="Methyltransf_11"/>
</dbReference>
<protein>
    <submittedName>
        <fullName evidence="2">Methyltransferase domain-containing protein</fullName>
    </submittedName>
</protein>
<feature type="domain" description="Methyltransferase type 11" evidence="1">
    <location>
        <begin position="51"/>
        <end position="145"/>
    </location>
</feature>
<dbReference type="Pfam" id="PF08241">
    <property type="entry name" value="Methyltransf_11"/>
    <property type="match status" value="1"/>
</dbReference>
<reference evidence="2 3" key="1">
    <citation type="submission" date="2019-06" db="EMBL/GenBank/DDBJ databases">
        <title>Genome sequence of Deinococcus radiopugnans ATCC 19172.</title>
        <authorList>
            <person name="Maclea K.S."/>
            <person name="Maynard C.R."/>
        </authorList>
    </citation>
    <scope>NUCLEOTIDE SEQUENCE [LARGE SCALE GENOMIC DNA]</scope>
    <source>
        <strain evidence="2 3">ATCC 19172</strain>
    </source>
</reference>
<evidence type="ECO:0000259" key="1">
    <source>
        <dbReference type="Pfam" id="PF08241"/>
    </source>
</evidence>
<dbReference type="GO" id="GO:0008757">
    <property type="term" value="F:S-adenosylmethionine-dependent methyltransferase activity"/>
    <property type="evidence" value="ECO:0007669"/>
    <property type="project" value="InterPro"/>
</dbReference>
<sequence length="228" mass="24716">MDPRADEGNEAAGRLTFWPAVISAAYAPLGWRRARFVLSLIRPHLPAGPVLDLGAGTGHTAALLSKEGWAVTMADVPPHAGALGQRLVARPIAAWLSRDFGVPHVLYGGAVLPFADRSFESVLLAFVLHHCPDPQATLREAARVCGGPVLVLEDGDDILPGRLERLTDALVNLEFGHPHAERSRAGWLDLFAACGLGVRHEHGFTSRFGGLRRRHRLYVLQSLVMWPG</sequence>
<dbReference type="AlphaFoldDB" id="A0A5C4Y2U7"/>
<dbReference type="InterPro" id="IPR029063">
    <property type="entry name" value="SAM-dependent_MTases_sf"/>
</dbReference>
<dbReference type="EMBL" id="VDMO01000018">
    <property type="protein sequence ID" value="TNM69293.1"/>
    <property type="molecule type" value="Genomic_DNA"/>
</dbReference>
<gene>
    <name evidence="2" type="ORF">FHR04_15365</name>
</gene>
<comment type="caution">
    <text evidence="2">The sequence shown here is derived from an EMBL/GenBank/DDBJ whole genome shotgun (WGS) entry which is preliminary data.</text>
</comment>
<dbReference type="Proteomes" id="UP000313988">
    <property type="component" value="Unassembled WGS sequence"/>
</dbReference>
<keyword evidence="2" id="KW-0489">Methyltransferase</keyword>